<dbReference type="GeneID" id="115887598"/>
<evidence type="ECO:0000313" key="2">
    <source>
        <dbReference type="Proteomes" id="UP000504635"/>
    </source>
</evidence>
<feature type="domain" description="Integrase catalytic" evidence="1">
    <location>
        <begin position="1"/>
        <end position="182"/>
    </location>
</feature>
<dbReference type="AlphaFoldDB" id="A0A6J2YG22"/>
<organism evidence="2 3">
    <name type="scientific">Sitophilus oryzae</name>
    <name type="common">Rice weevil</name>
    <name type="synonym">Curculio oryzae</name>
    <dbReference type="NCBI Taxonomy" id="7048"/>
    <lineage>
        <taxon>Eukaryota</taxon>
        <taxon>Metazoa</taxon>
        <taxon>Ecdysozoa</taxon>
        <taxon>Arthropoda</taxon>
        <taxon>Hexapoda</taxon>
        <taxon>Insecta</taxon>
        <taxon>Pterygota</taxon>
        <taxon>Neoptera</taxon>
        <taxon>Endopterygota</taxon>
        <taxon>Coleoptera</taxon>
        <taxon>Polyphaga</taxon>
        <taxon>Cucujiformia</taxon>
        <taxon>Curculionidae</taxon>
        <taxon>Dryophthorinae</taxon>
        <taxon>Sitophilus</taxon>
    </lineage>
</organism>
<proteinExistence type="predicted"/>
<dbReference type="KEGG" id="soy:115887598"/>
<dbReference type="GO" id="GO:0003676">
    <property type="term" value="F:nucleic acid binding"/>
    <property type="evidence" value="ECO:0007669"/>
    <property type="project" value="InterPro"/>
</dbReference>
<dbReference type="OrthoDB" id="7788547at2759"/>
<reference evidence="3" key="1">
    <citation type="submission" date="2025-08" db="UniProtKB">
        <authorList>
            <consortium name="RefSeq"/>
        </authorList>
    </citation>
    <scope>IDENTIFICATION</scope>
    <source>
        <tissue evidence="3">Gonads</tissue>
    </source>
</reference>
<dbReference type="InterPro" id="IPR040676">
    <property type="entry name" value="DUF5641"/>
</dbReference>
<dbReference type="Proteomes" id="UP000504635">
    <property type="component" value="Unplaced"/>
</dbReference>
<dbReference type="InterPro" id="IPR001584">
    <property type="entry name" value="Integrase_cat-core"/>
</dbReference>
<accession>A0A6J2YG22</accession>
<dbReference type="InParanoid" id="A0A6J2YG22"/>
<dbReference type="PANTHER" id="PTHR47331">
    <property type="entry name" value="PHD-TYPE DOMAIN-CONTAINING PROTEIN"/>
    <property type="match status" value="1"/>
</dbReference>
<dbReference type="InterPro" id="IPR012337">
    <property type="entry name" value="RNaseH-like_sf"/>
</dbReference>
<dbReference type="Gene3D" id="3.30.420.10">
    <property type="entry name" value="Ribonuclease H-like superfamily/Ribonuclease H"/>
    <property type="match status" value="1"/>
</dbReference>
<dbReference type="PROSITE" id="PS50994">
    <property type="entry name" value="INTEGRASE"/>
    <property type="match status" value="1"/>
</dbReference>
<gene>
    <name evidence="3" type="primary">LOC115887598</name>
</gene>
<dbReference type="SUPFAM" id="SSF53098">
    <property type="entry name" value="Ribonuclease H-like"/>
    <property type="match status" value="1"/>
</dbReference>
<evidence type="ECO:0000259" key="1">
    <source>
        <dbReference type="PROSITE" id="PS50994"/>
    </source>
</evidence>
<dbReference type="InterPro" id="IPR036397">
    <property type="entry name" value="RNaseH_sf"/>
</dbReference>
<protein>
    <submittedName>
        <fullName evidence="3">Uncharacterized protein LOC115887598</fullName>
    </submittedName>
</protein>
<dbReference type="PANTHER" id="PTHR47331:SF1">
    <property type="entry name" value="GAG-LIKE PROTEIN"/>
    <property type="match status" value="1"/>
</dbReference>
<dbReference type="RefSeq" id="XP_030762928.1">
    <property type="nucleotide sequence ID" value="XM_030907068.1"/>
</dbReference>
<sequence>MDYAGFFMLKESKLRNRKLIKAYLCLFVCLATRAVHLEVVTDLSSQGFLAMLKRFVARRGLCQHLYSDNGTNFIGASGELQEIYKLSKSNEFKTYAKNNMIYFHFIPAGSSHFGGLWESAVKSFKHHLRRMVSEKKTLTYEEFYTFVVQVEAVLNSRPLLPMTDDPNDLETLTPGHFLIGHPLNLVPDLDLQSTPMNRLTRYQILQSMVQHLWRRWSTQYLHTLHERSKWQFKTNTENLLGSLVLLKDENNPPSKWSIARIVALHPGKDDITRVVIVRTSNCNILKRSIVICG</sequence>
<name>A0A6J2YG22_SITOR</name>
<keyword evidence="2" id="KW-1185">Reference proteome</keyword>
<evidence type="ECO:0000313" key="3">
    <source>
        <dbReference type="RefSeq" id="XP_030762928.1"/>
    </source>
</evidence>
<dbReference type="Pfam" id="PF18701">
    <property type="entry name" value="DUF5641"/>
    <property type="match status" value="1"/>
</dbReference>
<dbReference type="GO" id="GO:0015074">
    <property type="term" value="P:DNA integration"/>
    <property type="evidence" value="ECO:0007669"/>
    <property type="project" value="InterPro"/>
</dbReference>